<keyword evidence="2" id="KW-1185">Reference proteome</keyword>
<sequence length="164" mass="18325">MQLSTPLHGVLVGTNPRGLHDDPTGWDGREPGAVPIRRFQHCHTQNHIRRHPLQCWRVLLPIRVEYTAPPCSNTAKTSACCPWYSPTAYCISSENSALAKHITAYVSTTHNISPNPGDTRARVACLTLNAAAMVLLHSMLWNCRSRNNTSRHRMACRLESICCQ</sequence>
<name>A0AAD9H587_9PEZI</name>
<accession>A0AAD9H587</accession>
<reference evidence="1" key="1">
    <citation type="submission" date="2021-06" db="EMBL/GenBank/DDBJ databases">
        <title>Comparative genomics, transcriptomics and evolutionary studies reveal genomic signatures of adaptation to plant cell wall in hemibiotrophic fungi.</title>
        <authorList>
            <consortium name="DOE Joint Genome Institute"/>
            <person name="Baroncelli R."/>
            <person name="Diaz J.F."/>
            <person name="Benocci T."/>
            <person name="Peng M."/>
            <person name="Battaglia E."/>
            <person name="Haridas S."/>
            <person name="Andreopoulos W."/>
            <person name="Labutti K."/>
            <person name="Pangilinan J."/>
            <person name="Floch G.L."/>
            <person name="Makela M.R."/>
            <person name="Henrissat B."/>
            <person name="Grigoriev I.V."/>
            <person name="Crouch J.A."/>
            <person name="De Vries R.P."/>
            <person name="Sukno S.A."/>
            <person name="Thon M.R."/>
        </authorList>
    </citation>
    <scope>NUCLEOTIDE SEQUENCE</scope>
    <source>
        <strain evidence="1">MAFF235873</strain>
    </source>
</reference>
<dbReference type="EMBL" id="MU843047">
    <property type="protein sequence ID" value="KAK2022358.1"/>
    <property type="molecule type" value="Genomic_DNA"/>
</dbReference>
<organism evidence="1 2">
    <name type="scientific">Colletotrichum zoysiae</name>
    <dbReference type="NCBI Taxonomy" id="1216348"/>
    <lineage>
        <taxon>Eukaryota</taxon>
        <taxon>Fungi</taxon>
        <taxon>Dikarya</taxon>
        <taxon>Ascomycota</taxon>
        <taxon>Pezizomycotina</taxon>
        <taxon>Sordariomycetes</taxon>
        <taxon>Hypocreomycetidae</taxon>
        <taxon>Glomerellales</taxon>
        <taxon>Glomerellaceae</taxon>
        <taxon>Colletotrichum</taxon>
        <taxon>Colletotrichum graminicola species complex</taxon>
    </lineage>
</organism>
<proteinExistence type="predicted"/>
<protein>
    <submittedName>
        <fullName evidence="1">Uncharacterized protein</fullName>
    </submittedName>
</protein>
<evidence type="ECO:0000313" key="2">
    <source>
        <dbReference type="Proteomes" id="UP001232148"/>
    </source>
</evidence>
<gene>
    <name evidence="1" type="ORF">LX32DRAFT_200513</name>
</gene>
<evidence type="ECO:0000313" key="1">
    <source>
        <dbReference type="EMBL" id="KAK2022358.1"/>
    </source>
</evidence>
<dbReference type="Proteomes" id="UP001232148">
    <property type="component" value="Unassembled WGS sequence"/>
</dbReference>
<dbReference type="AlphaFoldDB" id="A0AAD9H587"/>
<comment type="caution">
    <text evidence="1">The sequence shown here is derived from an EMBL/GenBank/DDBJ whole genome shotgun (WGS) entry which is preliminary data.</text>
</comment>